<evidence type="ECO:0000313" key="2">
    <source>
        <dbReference type="EMBL" id="KAJ1156201.1"/>
    </source>
</evidence>
<dbReference type="PANTHER" id="PTHR33802">
    <property type="entry name" value="SI:CH211-161H7.5-RELATED"/>
    <property type="match status" value="1"/>
</dbReference>
<feature type="transmembrane region" description="Helical" evidence="1">
    <location>
        <begin position="183"/>
        <end position="202"/>
    </location>
</feature>
<reference evidence="2" key="1">
    <citation type="journal article" date="2022" name="bioRxiv">
        <title>Sequencing and chromosome-scale assembly of the giantPleurodeles waltlgenome.</title>
        <authorList>
            <person name="Brown T."/>
            <person name="Elewa A."/>
            <person name="Iarovenko S."/>
            <person name="Subramanian E."/>
            <person name="Araus A.J."/>
            <person name="Petzold A."/>
            <person name="Susuki M."/>
            <person name="Suzuki K.-i.T."/>
            <person name="Hayashi T."/>
            <person name="Toyoda A."/>
            <person name="Oliveira C."/>
            <person name="Osipova E."/>
            <person name="Leigh N.D."/>
            <person name="Simon A."/>
            <person name="Yun M.H."/>
        </authorList>
    </citation>
    <scope>NUCLEOTIDE SEQUENCE</scope>
    <source>
        <strain evidence="2">20211129_DDA</strain>
        <tissue evidence="2">Liver</tissue>
    </source>
</reference>
<dbReference type="PANTHER" id="PTHR33802:SF4">
    <property type="entry name" value="SI:DKEY-29D8.3"/>
    <property type="match status" value="1"/>
</dbReference>
<name>A0AAV7RTU4_PLEWA</name>
<sequence>MVAFNAGAGSGTFKGIFLQSVGNISNKFDTEFTPAGWTFALNWNTIFIWQFLWFGYSLSGLCRRNENGWMYMKPDLLPIWFYIVWMLNNALNIGWLFLWDREYIIPALVFLAFIAFTNYCVLIISYRALYINGMWLQKSKKVDLWLIRIFVQNGIAIYATWTTIATLLNFAVVLTYSGDVSNATSTTAALAILALELVLWFILENFAFDEYVRYTLTVYPVVICALSGSLNKHFVSSDPGRNNIFLAVLLAVACAAFLIRLILVLWRHFKRPLYKSQVLTGPENSY</sequence>
<feature type="transmembrane region" description="Helical" evidence="1">
    <location>
        <begin position="243"/>
        <end position="266"/>
    </location>
</feature>
<keyword evidence="1" id="KW-0472">Membrane</keyword>
<dbReference type="Proteomes" id="UP001066276">
    <property type="component" value="Chromosome 5"/>
</dbReference>
<protein>
    <submittedName>
        <fullName evidence="2">Uncharacterized protein</fullName>
    </submittedName>
</protein>
<evidence type="ECO:0000256" key="1">
    <source>
        <dbReference type="SAM" id="Phobius"/>
    </source>
</evidence>
<feature type="transmembrane region" description="Helical" evidence="1">
    <location>
        <begin position="145"/>
        <end position="171"/>
    </location>
</feature>
<accession>A0AAV7RTU4</accession>
<keyword evidence="1" id="KW-1133">Transmembrane helix</keyword>
<gene>
    <name evidence="2" type="ORF">NDU88_008925</name>
</gene>
<comment type="caution">
    <text evidence="2">The sequence shown here is derived from an EMBL/GenBank/DDBJ whole genome shotgun (WGS) entry which is preliminary data.</text>
</comment>
<organism evidence="2 3">
    <name type="scientific">Pleurodeles waltl</name>
    <name type="common">Iberian ribbed newt</name>
    <dbReference type="NCBI Taxonomy" id="8319"/>
    <lineage>
        <taxon>Eukaryota</taxon>
        <taxon>Metazoa</taxon>
        <taxon>Chordata</taxon>
        <taxon>Craniata</taxon>
        <taxon>Vertebrata</taxon>
        <taxon>Euteleostomi</taxon>
        <taxon>Amphibia</taxon>
        <taxon>Batrachia</taxon>
        <taxon>Caudata</taxon>
        <taxon>Salamandroidea</taxon>
        <taxon>Salamandridae</taxon>
        <taxon>Pleurodelinae</taxon>
        <taxon>Pleurodeles</taxon>
    </lineage>
</organism>
<feature type="transmembrane region" description="Helical" evidence="1">
    <location>
        <begin position="103"/>
        <end position="124"/>
    </location>
</feature>
<dbReference type="EMBL" id="JANPWB010000009">
    <property type="protein sequence ID" value="KAJ1156201.1"/>
    <property type="molecule type" value="Genomic_DNA"/>
</dbReference>
<keyword evidence="1" id="KW-0812">Transmembrane</keyword>
<feature type="transmembrane region" description="Helical" evidence="1">
    <location>
        <begin position="77"/>
        <end position="97"/>
    </location>
</feature>
<feature type="transmembrane region" description="Helical" evidence="1">
    <location>
        <begin position="214"/>
        <end position="231"/>
    </location>
</feature>
<proteinExistence type="predicted"/>
<keyword evidence="3" id="KW-1185">Reference proteome</keyword>
<dbReference type="AlphaFoldDB" id="A0AAV7RTU4"/>
<evidence type="ECO:0000313" key="3">
    <source>
        <dbReference type="Proteomes" id="UP001066276"/>
    </source>
</evidence>
<feature type="transmembrane region" description="Helical" evidence="1">
    <location>
        <begin position="35"/>
        <end position="56"/>
    </location>
</feature>